<dbReference type="GO" id="GO:0005829">
    <property type="term" value="C:cytosol"/>
    <property type="evidence" value="ECO:0007669"/>
    <property type="project" value="TreeGrafter"/>
</dbReference>
<dbReference type="AlphaFoldDB" id="N6ST98"/>
<protein>
    <submittedName>
        <fullName evidence="1">Uncharacterized protein</fullName>
    </submittedName>
</protein>
<dbReference type="EMBL" id="KB741280">
    <property type="protein sequence ID" value="ENN70914.1"/>
    <property type="molecule type" value="Genomic_DNA"/>
</dbReference>
<dbReference type="Pfam" id="PF00642">
    <property type="entry name" value="zf-CCCH"/>
    <property type="match status" value="1"/>
</dbReference>
<sequence length="519" mass="60203">MDEAAMQSFANNVDSTLVSCIYCNVSFKDKTELRAHCQTEIHEMMIMSDEGHDWFWRPPPRGFKSDTYVLCQNWKDSGTCRFGVQCVQAHGEVELIEWKERFRYREMKLQRAREKELFGKSYTEELLEKWVQSPSPDTLMCDRIDEVKHLCADLVPDAELNKINEIRKEITLSISERWTVHNSDIVYFHSELVSSSTSEDWEKKLRSMYPCPQNETFVLSHATMTENKFTRNNYRERMHELLFIEEMSRYDLIANYNLTTKLKITRSYILSPNSMAASTAKYSNNGELFASISLGRELSEDTSEGRLILMHCNSVYLCPSGTQSETGRKVFEALIEDKGKSTIYLRLSSDTVSQLQLTPDSDIEVQIQFQLNRIPYCEWHYILDKMPNFKAIFPETYLEPIIPWSPSRQWSRNLDYRLNIKQKEAVVAITTPLSISLPPILVIGPFGTGKTFTLAQAIRNLIKDPANRILLCTHSNSAADLYIKDYLDKWVVAGEENARPLRVYYQKRWVATVNSVVQK</sequence>
<proteinExistence type="predicted"/>
<dbReference type="InterPro" id="IPR041677">
    <property type="entry name" value="DNA2/NAM7_AAA_11"/>
</dbReference>
<dbReference type="SMART" id="SM00356">
    <property type="entry name" value="ZnF_C3H1"/>
    <property type="match status" value="1"/>
</dbReference>
<dbReference type="PANTHER" id="PTHR10887:SF365">
    <property type="entry name" value="HELICASE WITH ZINC FINGER DOMAIN-RELATED"/>
    <property type="match status" value="1"/>
</dbReference>
<dbReference type="Pfam" id="PF13086">
    <property type="entry name" value="AAA_11"/>
    <property type="match status" value="1"/>
</dbReference>
<accession>N6ST98</accession>
<dbReference type="InterPro" id="IPR000571">
    <property type="entry name" value="Znf_CCCH"/>
</dbReference>
<dbReference type="GO" id="GO:0035194">
    <property type="term" value="P:regulatory ncRNA-mediated post-transcriptional gene silencing"/>
    <property type="evidence" value="ECO:0007669"/>
    <property type="project" value="TreeGrafter"/>
</dbReference>
<dbReference type="PANTHER" id="PTHR10887">
    <property type="entry name" value="DNA2/NAM7 HELICASE FAMILY"/>
    <property type="match status" value="1"/>
</dbReference>
<dbReference type="Gene3D" id="3.40.50.300">
    <property type="entry name" value="P-loop containing nucleotide triphosphate hydrolases"/>
    <property type="match status" value="1"/>
</dbReference>
<name>N6ST98_DENPD</name>
<reference evidence="1" key="1">
    <citation type="journal article" date="2013" name="Genome Biol.">
        <title>Draft genome of the mountain pine beetle, Dendroctonus ponderosae Hopkins, a major forest pest.</title>
        <authorList>
            <person name="Keeling C.I."/>
            <person name="Yuen M.M."/>
            <person name="Liao N.Y."/>
            <person name="Docking T.R."/>
            <person name="Chan S.K."/>
            <person name="Taylor G.A."/>
            <person name="Palmquist D.L."/>
            <person name="Jackman S.D."/>
            <person name="Nguyen A."/>
            <person name="Li M."/>
            <person name="Henderson H."/>
            <person name="Janes J.K."/>
            <person name="Zhao Y."/>
            <person name="Pandoh P."/>
            <person name="Moore R."/>
            <person name="Sperling F.A."/>
            <person name="Huber D.P."/>
            <person name="Birol I."/>
            <person name="Jones S.J."/>
            <person name="Bohlmann J."/>
        </authorList>
    </citation>
    <scope>NUCLEOTIDE SEQUENCE</scope>
</reference>
<dbReference type="InterPro" id="IPR045055">
    <property type="entry name" value="DNA2/NAM7-like"/>
</dbReference>
<organism evidence="1">
    <name type="scientific">Dendroctonus ponderosae</name>
    <name type="common">Mountain pine beetle</name>
    <dbReference type="NCBI Taxonomy" id="77166"/>
    <lineage>
        <taxon>Eukaryota</taxon>
        <taxon>Metazoa</taxon>
        <taxon>Ecdysozoa</taxon>
        <taxon>Arthropoda</taxon>
        <taxon>Hexapoda</taxon>
        <taxon>Insecta</taxon>
        <taxon>Pterygota</taxon>
        <taxon>Neoptera</taxon>
        <taxon>Endopterygota</taxon>
        <taxon>Coleoptera</taxon>
        <taxon>Polyphaga</taxon>
        <taxon>Cucujiformia</taxon>
        <taxon>Curculionidae</taxon>
        <taxon>Scolytinae</taxon>
        <taxon>Dendroctonus</taxon>
    </lineage>
</organism>
<dbReference type="HOGENOM" id="CLU_525415_0_0_1"/>
<feature type="non-terminal residue" evidence="1">
    <location>
        <position position="519"/>
    </location>
</feature>
<dbReference type="PROSITE" id="PS00028">
    <property type="entry name" value="ZINC_FINGER_C2H2_1"/>
    <property type="match status" value="1"/>
</dbReference>
<dbReference type="InterPro" id="IPR013087">
    <property type="entry name" value="Znf_C2H2_type"/>
</dbReference>
<dbReference type="Gene3D" id="4.10.1000.10">
    <property type="entry name" value="Zinc finger, CCCH-type"/>
    <property type="match status" value="1"/>
</dbReference>
<dbReference type="GO" id="GO:0043186">
    <property type="term" value="C:P granule"/>
    <property type="evidence" value="ECO:0007669"/>
    <property type="project" value="TreeGrafter"/>
</dbReference>
<feature type="non-terminal residue" evidence="1">
    <location>
        <position position="1"/>
    </location>
</feature>
<dbReference type="InterPro" id="IPR027417">
    <property type="entry name" value="P-loop_NTPase"/>
</dbReference>
<dbReference type="PROSITE" id="PS50103">
    <property type="entry name" value="ZF_C3H1"/>
    <property type="match status" value="1"/>
</dbReference>
<gene>
    <name evidence="1" type="ORF">YQE_12317</name>
</gene>
<evidence type="ECO:0000313" key="1">
    <source>
        <dbReference type="EMBL" id="ENN70914.1"/>
    </source>
</evidence>
<dbReference type="SUPFAM" id="SSF52540">
    <property type="entry name" value="P-loop containing nucleoside triphosphate hydrolases"/>
    <property type="match status" value="1"/>
</dbReference>
<dbReference type="GO" id="GO:0004386">
    <property type="term" value="F:helicase activity"/>
    <property type="evidence" value="ECO:0007669"/>
    <property type="project" value="InterPro"/>
</dbReference>
<dbReference type="OrthoDB" id="5988104at2759"/>
<dbReference type="GO" id="GO:0046872">
    <property type="term" value="F:metal ion binding"/>
    <property type="evidence" value="ECO:0007669"/>
    <property type="project" value="InterPro"/>
</dbReference>